<organism evidence="1 2">
    <name type="scientific">Paenisporosarcina macmurdoensis</name>
    <dbReference type="NCBI Taxonomy" id="212659"/>
    <lineage>
        <taxon>Bacteria</taxon>
        <taxon>Bacillati</taxon>
        <taxon>Bacillota</taxon>
        <taxon>Bacilli</taxon>
        <taxon>Bacillales</taxon>
        <taxon>Caryophanaceae</taxon>
        <taxon>Paenisporosarcina</taxon>
    </lineage>
</organism>
<name>A0ABW1LCC3_9BACL</name>
<evidence type="ECO:0000313" key="2">
    <source>
        <dbReference type="Proteomes" id="UP001596170"/>
    </source>
</evidence>
<sequence>MIPYSRVVTEIEKHVSIAKSRGDDQSIRESLLAIRALCDVALSEQPNVKPLNMPIQIAQTSQIVSSPPAVQTISAGERVKEADANGDSLFDF</sequence>
<dbReference type="InterPro" id="IPR035218">
    <property type="entry name" value="DUF5327"/>
</dbReference>
<dbReference type="EMBL" id="JBHSRI010000025">
    <property type="protein sequence ID" value="MFC6041124.1"/>
    <property type="molecule type" value="Genomic_DNA"/>
</dbReference>
<keyword evidence="2" id="KW-1185">Reference proteome</keyword>
<accession>A0ABW1LCC3</accession>
<proteinExistence type="predicted"/>
<dbReference type="RefSeq" id="WP_377735781.1">
    <property type="nucleotide sequence ID" value="NZ_JBHSRI010000025.1"/>
</dbReference>
<protein>
    <submittedName>
        <fullName evidence="1">YwdI family protein</fullName>
    </submittedName>
</protein>
<evidence type="ECO:0000313" key="1">
    <source>
        <dbReference type="EMBL" id="MFC6041124.1"/>
    </source>
</evidence>
<gene>
    <name evidence="1" type="ORF">ACFPYN_16980</name>
</gene>
<reference evidence="2" key="1">
    <citation type="journal article" date="2019" name="Int. J. Syst. Evol. Microbiol.">
        <title>The Global Catalogue of Microorganisms (GCM) 10K type strain sequencing project: providing services to taxonomists for standard genome sequencing and annotation.</title>
        <authorList>
            <consortium name="The Broad Institute Genomics Platform"/>
            <consortium name="The Broad Institute Genome Sequencing Center for Infectious Disease"/>
            <person name="Wu L."/>
            <person name="Ma J."/>
        </authorList>
    </citation>
    <scope>NUCLEOTIDE SEQUENCE [LARGE SCALE GENOMIC DNA]</scope>
    <source>
        <strain evidence="2">CCUG 54527</strain>
    </source>
</reference>
<dbReference type="Proteomes" id="UP001596170">
    <property type="component" value="Unassembled WGS sequence"/>
</dbReference>
<dbReference type="Pfam" id="PF17261">
    <property type="entry name" value="DUF5327"/>
    <property type="match status" value="1"/>
</dbReference>
<comment type="caution">
    <text evidence="1">The sequence shown here is derived from an EMBL/GenBank/DDBJ whole genome shotgun (WGS) entry which is preliminary data.</text>
</comment>